<proteinExistence type="predicted"/>
<dbReference type="Proteomes" id="UP001164539">
    <property type="component" value="Chromosome 10"/>
</dbReference>
<gene>
    <name evidence="1" type="ORF">OWV82_018407</name>
</gene>
<evidence type="ECO:0000313" key="2">
    <source>
        <dbReference type="Proteomes" id="UP001164539"/>
    </source>
</evidence>
<keyword evidence="2" id="KW-1185">Reference proteome</keyword>
<sequence length="537" mass="60489">MMTRSKNGILKPKVFLHTTDLSTLEPRSVTEALADDRWRTAMTNEYSAILRNNTWDLVPFSSAYKLVGNKWVFRIKYNSDGSISKFKARLVAKGFHQTPGIDFFETFSPVTKAAIVRVLLSIAVMKSWSIRQIDINNAFLNEELTETVYMHQPEGFINSAFPQHWGFSNSRADTSIFVKHTSSSFLLVLIYVDDILVTGPNVHVTDNFILHLNSAFALKDLGSFSYFLGIEVTPSVSGLHLSQMKYIKDLLCRANMADCKGCNTPMNSNQKLSKSEGSLFVEPSLCRSLIGGLQYVTLIRPDIAFAVNKLSQFLASPTLSHWQACKRLLRYLQATSDLGLKFVSTNRHKPTTFCDADWGCDLDDRKSIGAYCVYLGDNLISWSSKKQQVVARSSTKSEYRALASTATELAWLQFLLLELHLPIISPPIVWCDNLSVASLAQNPVFHSRTKHIELDVHYIKDQVLAKALEVCYAPSSEQVADGLTKPLPFSSFVYFHDKLHVLPRSMSLRGDDRIYKVAELDQMNELEANLTELVKNK</sequence>
<protein>
    <submittedName>
        <fullName evidence="1">Retrovirus-related Pol polyprotein from transposon TNT 1-94</fullName>
    </submittedName>
</protein>
<accession>A0ACC1XBF5</accession>
<name>A0ACC1XBF5_MELAZ</name>
<organism evidence="1 2">
    <name type="scientific">Melia azedarach</name>
    <name type="common">Chinaberry tree</name>
    <dbReference type="NCBI Taxonomy" id="155640"/>
    <lineage>
        <taxon>Eukaryota</taxon>
        <taxon>Viridiplantae</taxon>
        <taxon>Streptophyta</taxon>
        <taxon>Embryophyta</taxon>
        <taxon>Tracheophyta</taxon>
        <taxon>Spermatophyta</taxon>
        <taxon>Magnoliopsida</taxon>
        <taxon>eudicotyledons</taxon>
        <taxon>Gunneridae</taxon>
        <taxon>Pentapetalae</taxon>
        <taxon>rosids</taxon>
        <taxon>malvids</taxon>
        <taxon>Sapindales</taxon>
        <taxon>Meliaceae</taxon>
        <taxon>Melia</taxon>
    </lineage>
</organism>
<reference evidence="1 2" key="1">
    <citation type="journal article" date="2023" name="Science">
        <title>Complex scaffold remodeling in plant triterpene biosynthesis.</title>
        <authorList>
            <person name="De La Pena R."/>
            <person name="Hodgson H."/>
            <person name="Liu J.C."/>
            <person name="Stephenson M.J."/>
            <person name="Martin A.C."/>
            <person name="Owen C."/>
            <person name="Harkess A."/>
            <person name="Leebens-Mack J."/>
            <person name="Jimenez L.E."/>
            <person name="Osbourn A."/>
            <person name="Sattely E.S."/>
        </authorList>
    </citation>
    <scope>NUCLEOTIDE SEQUENCE [LARGE SCALE GENOMIC DNA]</scope>
    <source>
        <strain evidence="2">cv. JPN11</strain>
        <tissue evidence="1">Leaf</tissue>
    </source>
</reference>
<comment type="caution">
    <text evidence="1">The sequence shown here is derived from an EMBL/GenBank/DDBJ whole genome shotgun (WGS) entry which is preliminary data.</text>
</comment>
<dbReference type="EMBL" id="CM051403">
    <property type="protein sequence ID" value="KAJ4708467.1"/>
    <property type="molecule type" value="Genomic_DNA"/>
</dbReference>
<evidence type="ECO:0000313" key="1">
    <source>
        <dbReference type="EMBL" id="KAJ4708467.1"/>
    </source>
</evidence>